<dbReference type="Proteomes" id="UP000252519">
    <property type="component" value="Unassembled WGS sequence"/>
</dbReference>
<dbReference type="AlphaFoldDB" id="A0A368F1P6"/>
<gene>
    <name evidence="2" type="ORF">ANCCAN_28256</name>
</gene>
<protein>
    <submittedName>
        <fullName evidence="2">Uncharacterized protein</fullName>
    </submittedName>
</protein>
<evidence type="ECO:0000313" key="2">
    <source>
        <dbReference type="EMBL" id="RCN26024.1"/>
    </source>
</evidence>
<comment type="caution">
    <text evidence="2">The sequence shown here is derived from an EMBL/GenBank/DDBJ whole genome shotgun (WGS) entry which is preliminary data.</text>
</comment>
<evidence type="ECO:0000256" key="1">
    <source>
        <dbReference type="SAM" id="MobiDB-lite"/>
    </source>
</evidence>
<feature type="compositionally biased region" description="Basic and acidic residues" evidence="1">
    <location>
        <begin position="56"/>
        <end position="66"/>
    </location>
</feature>
<accession>A0A368F1P6</accession>
<organism evidence="2 3">
    <name type="scientific">Ancylostoma caninum</name>
    <name type="common">Dog hookworm</name>
    <dbReference type="NCBI Taxonomy" id="29170"/>
    <lineage>
        <taxon>Eukaryota</taxon>
        <taxon>Metazoa</taxon>
        <taxon>Ecdysozoa</taxon>
        <taxon>Nematoda</taxon>
        <taxon>Chromadorea</taxon>
        <taxon>Rhabditida</taxon>
        <taxon>Rhabditina</taxon>
        <taxon>Rhabditomorpha</taxon>
        <taxon>Strongyloidea</taxon>
        <taxon>Ancylostomatidae</taxon>
        <taxon>Ancylostomatinae</taxon>
        <taxon>Ancylostoma</taxon>
    </lineage>
</organism>
<reference evidence="2 3" key="1">
    <citation type="submission" date="2014-10" db="EMBL/GenBank/DDBJ databases">
        <title>Draft genome of the hookworm Ancylostoma caninum.</title>
        <authorList>
            <person name="Mitreva M."/>
        </authorList>
    </citation>
    <scope>NUCLEOTIDE SEQUENCE [LARGE SCALE GENOMIC DNA]</scope>
    <source>
        <strain evidence="2 3">Baltimore</strain>
    </source>
</reference>
<name>A0A368F1P6_ANCCA</name>
<feature type="region of interest" description="Disordered" evidence="1">
    <location>
        <begin position="47"/>
        <end position="66"/>
    </location>
</feature>
<evidence type="ECO:0000313" key="3">
    <source>
        <dbReference type="Proteomes" id="UP000252519"/>
    </source>
</evidence>
<sequence>MIHKGDVFELLAYYAGPCFHKKKTSCAAQTLPVVLNTVVLARRRRSAAVSRFRPRPISEQKTRDDG</sequence>
<proteinExistence type="predicted"/>
<keyword evidence="3" id="KW-1185">Reference proteome</keyword>
<dbReference type="EMBL" id="JOJR01009567">
    <property type="protein sequence ID" value="RCN26024.1"/>
    <property type="molecule type" value="Genomic_DNA"/>
</dbReference>